<accession>A0A6A6J2R8</accession>
<organism evidence="3 4">
    <name type="scientific">Trematosphaeria pertusa</name>
    <dbReference type="NCBI Taxonomy" id="390896"/>
    <lineage>
        <taxon>Eukaryota</taxon>
        <taxon>Fungi</taxon>
        <taxon>Dikarya</taxon>
        <taxon>Ascomycota</taxon>
        <taxon>Pezizomycotina</taxon>
        <taxon>Dothideomycetes</taxon>
        <taxon>Pleosporomycetidae</taxon>
        <taxon>Pleosporales</taxon>
        <taxon>Massarineae</taxon>
        <taxon>Trematosphaeriaceae</taxon>
        <taxon>Trematosphaeria</taxon>
    </lineage>
</organism>
<comment type="similarity">
    <text evidence="2">Belongs to the ustYa family.</text>
</comment>
<dbReference type="InterPro" id="IPR021765">
    <property type="entry name" value="UstYa-like"/>
</dbReference>
<sequence length="104" mass="12340">MRLWLYRDVHFPNATLEDESFMKKHLDHCIEVLRISSMCNVDLGFYTFFWGPKESVKPQSRSTSPRKCVDWERFEVWSMARKVALHPMLLRPTDEVGDLSHNLV</sequence>
<dbReference type="EMBL" id="ML987189">
    <property type="protein sequence ID" value="KAF2257145.1"/>
    <property type="molecule type" value="Genomic_DNA"/>
</dbReference>
<evidence type="ECO:0000313" key="3">
    <source>
        <dbReference type="EMBL" id="KAF2257145.1"/>
    </source>
</evidence>
<reference evidence="3" key="1">
    <citation type="journal article" date="2020" name="Stud. Mycol.">
        <title>101 Dothideomycetes genomes: a test case for predicting lifestyles and emergence of pathogens.</title>
        <authorList>
            <person name="Haridas S."/>
            <person name="Albert R."/>
            <person name="Binder M."/>
            <person name="Bloem J."/>
            <person name="Labutti K."/>
            <person name="Salamov A."/>
            <person name="Andreopoulos B."/>
            <person name="Baker S."/>
            <person name="Barry K."/>
            <person name="Bills G."/>
            <person name="Bluhm B."/>
            <person name="Cannon C."/>
            <person name="Castanera R."/>
            <person name="Culley D."/>
            <person name="Daum C."/>
            <person name="Ezra D."/>
            <person name="Gonzalez J."/>
            <person name="Henrissat B."/>
            <person name="Kuo A."/>
            <person name="Liang C."/>
            <person name="Lipzen A."/>
            <person name="Lutzoni F."/>
            <person name="Magnuson J."/>
            <person name="Mondo S."/>
            <person name="Nolan M."/>
            <person name="Ohm R."/>
            <person name="Pangilinan J."/>
            <person name="Park H.-J."/>
            <person name="Ramirez L."/>
            <person name="Alfaro M."/>
            <person name="Sun H."/>
            <person name="Tritt A."/>
            <person name="Yoshinaga Y."/>
            <person name="Zwiers L.-H."/>
            <person name="Turgeon B."/>
            <person name="Goodwin S."/>
            <person name="Spatafora J."/>
            <person name="Crous P."/>
            <person name="Grigoriev I."/>
        </authorList>
    </citation>
    <scope>NUCLEOTIDE SEQUENCE</scope>
    <source>
        <strain evidence="3">CBS 122368</strain>
    </source>
</reference>
<dbReference type="GO" id="GO:0043386">
    <property type="term" value="P:mycotoxin biosynthetic process"/>
    <property type="evidence" value="ECO:0007669"/>
    <property type="project" value="InterPro"/>
</dbReference>
<gene>
    <name evidence="3" type="ORF">BU26DRAFT_513853</name>
</gene>
<evidence type="ECO:0000313" key="4">
    <source>
        <dbReference type="Proteomes" id="UP000800094"/>
    </source>
</evidence>
<dbReference type="Proteomes" id="UP000800094">
    <property type="component" value="Unassembled WGS sequence"/>
</dbReference>
<proteinExistence type="inferred from homology"/>
<dbReference type="AlphaFoldDB" id="A0A6A6J2R8"/>
<protein>
    <submittedName>
        <fullName evidence="3">Uncharacterized protein</fullName>
    </submittedName>
</protein>
<dbReference type="RefSeq" id="XP_033692149.1">
    <property type="nucleotide sequence ID" value="XM_033827707.1"/>
</dbReference>
<comment type="pathway">
    <text evidence="1">Mycotoxin biosynthesis.</text>
</comment>
<evidence type="ECO:0000256" key="2">
    <source>
        <dbReference type="ARBA" id="ARBA00035112"/>
    </source>
</evidence>
<dbReference type="GeneID" id="54581037"/>
<keyword evidence="4" id="KW-1185">Reference proteome</keyword>
<dbReference type="Pfam" id="PF11807">
    <property type="entry name" value="UstYa"/>
    <property type="match status" value="1"/>
</dbReference>
<dbReference type="PANTHER" id="PTHR33365">
    <property type="entry name" value="YALI0B05434P"/>
    <property type="match status" value="1"/>
</dbReference>
<evidence type="ECO:0000256" key="1">
    <source>
        <dbReference type="ARBA" id="ARBA00004685"/>
    </source>
</evidence>
<name>A0A6A6J2R8_9PLEO</name>
<dbReference type="PANTHER" id="PTHR33365:SF4">
    <property type="entry name" value="CYCLOCHLOROTINE BIOSYNTHESIS PROTEIN O"/>
    <property type="match status" value="1"/>
</dbReference>
<dbReference type="OrthoDB" id="3687641at2759"/>